<proteinExistence type="predicted"/>
<dbReference type="AlphaFoldDB" id="A0A915JKV8"/>
<sequence>MRPTNAQTTTDMAALEVVMKDILLDKKWLTSLECDRCLNEFQHIIKTPAIVSLTFDDKSDRLDKFWLNGDVVRTSLIKVLIIVLSLSHRNYSVESGFSVNDDMLVQNLQEASLINQRMVYDSIKHHGDPSNIDVTKELLKSVKASSSRYKSALDEKIQQKVNDDAAAAGKKKLLVEIPE</sequence>
<dbReference type="WBParaSite" id="nRc.2.0.1.t26805-RA">
    <property type="protein sequence ID" value="nRc.2.0.1.t26805-RA"/>
    <property type="gene ID" value="nRc.2.0.1.g26805"/>
</dbReference>
<organism evidence="1 2">
    <name type="scientific">Romanomermis culicivorax</name>
    <name type="common">Nematode worm</name>
    <dbReference type="NCBI Taxonomy" id="13658"/>
    <lineage>
        <taxon>Eukaryota</taxon>
        <taxon>Metazoa</taxon>
        <taxon>Ecdysozoa</taxon>
        <taxon>Nematoda</taxon>
        <taxon>Enoplea</taxon>
        <taxon>Dorylaimia</taxon>
        <taxon>Mermithida</taxon>
        <taxon>Mermithoidea</taxon>
        <taxon>Mermithidae</taxon>
        <taxon>Romanomermis</taxon>
    </lineage>
</organism>
<protein>
    <submittedName>
        <fullName evidence="2">Uncharacterized protein</fullName>
    </submittedName>
</protein>
<accession>A0A915JKV8</accession>
<reference evidence="2" key="1">
    <citation type="submission" date="2022-11" db="UniProtKB">
        <authorList>
            <consortium name="WormBaseParasite"/>
        </authorList>
    </citation>
    <scope>IDENTIFICATION</scope>
</reference>
<dbReference type="OMA" id="LNEFQHI"/>
<name>A0A915JKV8_ROMCU</name>
<dbReference type="Proteomes" id="UP000887565">
    <property type="component" value="Unplaced"/>
</dbReference>
<evidence type="ECO:0000313" key="2">
    <source>
        <dbReference type="WBParaSite" id="nRc.2.0.1.t26805-RA"/>
    </source>
</evidence>
<evidence type="ECO:0000313" key="1">
    <source>
        <dbReference type="Proteomes" id="UP000887565"/>
    </source>
</evidence>
<keyword evidence="1" id="KW-1185">Reference proteome</keyword>